<gene>
    <name evidence="2" type="ORF">C2845_PM12G12150</name>
</gene>
<accession>A0A3L6QJB3</accession>
<organism evidence="2 3">
    <name type="scientific">Panicum miliaceum</name>
    <name type="common">Proso millet</name>
    <name type="synonym">Broomcorn millet</name>
    <dbReference type="NCBI Taxonomy" id="4540"/>
    <lineage>
        <taxon>Eukaryota</taxon>
        <taxon>Viridiplantae</taxon>
        <taxon>Streptophyta</taxon>
        <taxon>Embryophyta</taxon>
        <taxon>Tracheophyta</taxon>
        <taxon>Spermatophyta</taxon>
        <taxon>Magnoliopsida</taxon>
        <taxon>Liliopsida</taxon>
        <taxon>Poales</taxon>
        <taxon>Poaceae</taxon>
        <taxon>PACMAD clade</taxon>
        <taxon>Panicoideae</taxon>
        <taxon>Panicodae</taxon>
        <taxon>Paniceae</taxon>
        <taxon>Panicinae</taxon>
        <taxon>Panicum</taxon>
        <taxon>Panicum sect. Panicum</taxon>
    </lineage>
</organism>
<evidence type="ECO:0000313" key="2">
    <source>
        <dbReference type="EMBL" id="RLM79486.1"/>
    </source>
</evidence>
<sequence>MTAGAPPVGPAAGGGGPSGRDGVACGAPSTAGSGSPAAAAASAPPARPAAWSRGTGPNGEAGMTCGAPSAAASNAAPAGRAIAVELEWLRPEDFENIIDSDLTNYKDLVEEIVEKYPSGYLEVAHVQYYDANLETYQEVKSDQDLMAMFEKHSIAKVVQMFVVYCDPSKPYEPISEWDGNVQRQANSNIKQDEDNYLCNPLLENEHVDVDAEIMYLEDALVRVLTCCDKEKDKDYCCDDEREDAPVQFGTQLSCIIFAKNEG</sequence>
<comment type="caution">
    <text evidence="2">The sequence shown here is derived from an EMBL/GenBank/DDBJ whole genome shotgun (WGS) entry which is preliminary data.</text>
</comment>
<proteinExistence type="predicted"/>
<evidence type="ECO:0000313" key="3">
    <source>
        <dbReference type="Proteomes" id="UP000275267"/>
    </source>
</evidence>
<dbReference type="AlphaFoldDB" id="A0A3L6QJB3"/>
<reference evidence="3" key="1">
    <citation type="journal article" date="2019" name="Nat. Commun.">
        <title>The genome of broomcorn millet.</title>
        <authorList>
            <person name="Zou C."/>
            <person name="Miki D."/>
            <person name="Li D."/>
            <person name="Tang Q."/>
            <person name="Xiao L."/>
            <person name="Rajput S."/>
            <person name="Deng P."/>
            <person name="Jia W."/>
            <person name="Huang R."/>
            <person name="Zhang M."/>
            <person name="Sun Y."/>
            <person name="Hu J."/>
            <person name="Fu X."/>
            <person name="Schnable P.S."/>
            <person name="Li F."/>
            <person name="Zhang H."/>
            <person name="Feng B."/>
            <person name="Zhu X."/>
            <person name="Liu R."/>
            <person name="Schnable J.C."/>
            <person name="Zhu J.-K."/>
            <person name="Zhang H."/>
        </authorList>
    </citation>
    <scope>NUCLEOTIDE SEQUENCE [LARGE SCALE GENOMIC DNA]</scope>
</reference>
<dbReference type="EMBL" id="PQIB02000012">
    <property type="protein sequence ID" value="RLM79486.1"/>
    <property type="molecule type" value="Genomic_DNA"/>
</dbReference>
<evidence type="ECO:0000256" key="1">
    <source>
        <dbReference type="SAM" id="MobiDB-lite"/>
    </source>
</evidence>
<protein>
    <submittedName>
        <fullName evidence="2">Uncharacterized protein</fullName>
    </submittedName>
</protein>
<dbReference type="Proteomes" id="UP000275267">
    <property type="component" value="Unassembled WGS sequence"/>
</dbReference>
<keyword evidence="3" id="KW-1185">Reference proteome</keyword>
<feature type="region of interest" description="Disordered" evidence="1">
    <location>
        <begin position="1"/>
        <end position="70"/>
    </location>
</feature>
<feature type="compositionally biased region" description="Low complexity" evidence="1">
    <location>
        <begin position="24"/>
        <end position="52"/>
    </location>
</feature>
<name>A0A3L6QJB3_PANMI</name>